<dbReference type="NCBIfam" id="TIGR00229">
    <property type="entry name" value="sensory_box"/>
    <property type="match status" value="1"/>
</dbReference>
<dbReference type="InterPro" id="IPR014285">
    <property type="entry name" value="N_fixation_neg-reg_NifL"/>
</dbReference>
<evidence type="ECO:0000259" key="12">
    <source>
        <dbReference type="PROSITE" id="PS50109"/>
    </source>
</evidence>
<evidence type="ECO:0000256" key="5">
    <source>
        <dbReference type="ARBA" id="ARBA00022692"/>
    </source>
</evidence>
<dbReference type="GO" id="GO:0004673">
    <property type="term" value="F:protein histidine kinase activity"/>
    <property type="evidence" value="ECO:0007669"/>
    <property type="project" value="UniProtKB-EC"/>
</dbReference>
<comment type="catalytic activity">
    <reaction evidence="1">
        <text>ATP + protein L-histidine = ADP + protein N-phospho-L-histidine.</text>
        <dbReference type="EC" id="2.7.13.3"/>
    </reaction>
</comment>
<dbReference type="Pfam" id="PF02518">
    <property type="entry name" value="HATPase_c"/>
    <property type="match status" value="1"/>
</dbReference>
<dbReference type="Gene3D" id="3.30.565.10">
    <property type="entry name" value="Histidine kinase-like ATPase, C-terminal domain"/>
    <property type="match status" value="1"/>
</dbReference>
<dbReference type="SMART" id="SM00091">
    <property type="entry name" value="PAS"/>
    <property type="match status" value="2"/>
</dbReference>
<feature type="domain" description="PAS" evidence="13">
    <location>
        <begin position="175"/>
        <end position="211"/>
    </location>
</feature>
<keyword evidence="8" id="KW-0067">ATP-binding</keyword>
<evidence type="ECO:0000256" key="10">
    <source>
        <dbReference type="ARBA" id="ARBA00023012"/>
    </source>
</evidence>
<evidence type="ECO:0000259" key="13">
    <source>
        <dbReference type="PROSITE" id="PS50112"/>
    </source>
</evidence>
<accession>A0A1H3CD55</accession>
<dbReference type="InterPro" id="IPR004358">
    <property type="entry name" value="Sig_transdc_His_kin-like_C"/>
</dbReference>
<keyword evidence="10" id="KW-0902">Two-component regulatory system</keyword>
<feature type="domain" description="Histidine kinase" evidence="12">
    <location>
        <begin position="331"/>
        <end position="543"/>
    </location>
</feature>
<dbReference type="PANTHER" id="PTHR42878">
    <property type="entry name" value="TWO-COMPONENT HISTIDINE KINASE"/>
    <property type="match status" value="1"/>
</dbReference>
<dbReference type="InterPro" id="IPR035965">
    <property type="entry name" value="PAS-like_dom_sf"/>
</dbReference>
<dbReference type="Pfam" id="PF13188">
    <property type="entry name" value="PAS_8"/>
    <property type="match status" value="1"/>
</dbReference>
<dbReference type="InterPro" id="IPR000700">
    <property type="entry name" value="PAS-assoc_C"/>
</dbReference>
<dbReference type="STRING" id="1058.SAMN05421783_13310"/>
<dbReference type="GO" id="GO:0016020">
    <property type="term" value="C:membrane"/>
    <property type="evidence" value="ECO:0007669"/>
    <property type="project" value="UniProtKB-SubCell"/>
</dbReference>
<dbReference type="Pfam" id="PF00989">
    <property type="entry name" value="PAS"/>
    <property type="match status" value="1"/>
</dbReference>
<dbReference type="GO" id="GO:0000156">
    <property type="term" value="F:phosphorelay response regulator activity"/>
    <property type="evidence" value="ECO:0007669"/>
    <property type="project" value="TreeGrafter"/>
</dbReference>
<evidence type="ECO:0000256" key="8">
    <source>
        <dbReference type="ARBA" id="ARBA00022840"/>
    </source>
</evidence>
<evidence type="ECO:0000256" key="11">
    <source>
        <dbReference type="ARBA" id="ARBA00023136"/>
    </source>
</evidence>
<dbReference type="GO" id="GO:0005524">
    <property type="term" value="F:ATP binding"/>
    <property type="evidence" value="ECO:0007669"/>
    <property type="project" value="UniProtKB-KW"/>
</dbReference>
<keyword evidence="4" id="KW-0808">Transferase</keyword>
<dbReference type="OrthoDB" id="7991996at2"/>
<dbReference type="CDD" id="cd00075">
    <property type="entry name" value="HATPase"/>
    <property type="match status" value="1"/>
</dbReference>
<dbReference type="InterPro" id="IPR013767">
    <property type="entry name" value="PAS_fold"/>
</dbReference>
<evidence type="ECO:0000256" key="3">
    <source>
        <dbReference type="ARBA" id="ARBA00012438"/>
    </source>
</evidence>
<dbReference type="InterPro" id="IPR003594">
    <property type="entry name" value="HATPase_dom"/>
</dbReference>
<sequence length="546" mass="60022">MPVREAPDTVQQVVINALGEFLASPPDGTPIEVVEALTLMGGNALDPLPPRLFFEAVEQSPVAISITDHKAAILYANRAFETLTGYGREEVLGQNESILSSNATPQSVYQQLWRTIQRKETWTGTLVNRTKAGLDYLAELIISPVLDRDGDLQYFLGMHRDATKVHELEGALRQQKARIETVLDAAPVIVVLLDSKGRIILDNQEYKKLLGDLRGKEPADVLRAAVSEQLGVDAFAACLEGRGFKDVEVAIEIPGSMGPRWFACSGTPVEETDASARTYFGRQAPGDRRLLLLASEVTARRREIERAHLENLRARLAEQQLMHGMREALAAAIYQIQVPLNVINAAAAMVRGGAGNVDTLAGMLDQISVSGAKALATLTSALPEEPREAGVMVNVNELLRQVLELETDRLLATGIVVDWRPAHVLPELPGHKNQLRALFKHLIDNAIQALCESSRAHRELRLTTRRVDEAVEVEIEDNGRGIPAEDRYRVFEPFYIGWRNRRGRAGMGLALSQEIVNAHGGSIEVDPKMTDGCRIRLSLTAVPAYD</sequence>
<dbReference type="InterPro" id="IPR000014">
    <property type="entry name" value="PAS"/>
</dbReference>
<keyword evidence="7" id="KW-0418">Kinase</keyword>
<evidence type="ECO:0000256" key="1">
    <source>
        <dbReference type="ARBA" id="ARBA00000085"/>
    </source>
</evidence>
<dbReference type="Proteomes" id="UP000198816">
    <property type="component" value="Unassembled WGS sequence"/>
</dbReference>
<keyword evidence="5" id="KW-0812">Transmembrane</keyword>
<reference evidence="16" key="1">
    <citation type="submission" date="2016-10" db="EMBL/GenBank/DDBJ databases">
        <authorList>
            <person name="Varghese N."/>
            <person name="Submissions S."/>
        </authorList>
    </citation>
    <scope>NUCLEOTIDE SEQUENCE [LARGE SCALE GENOMIC DNA]</scope>
    <source>
        <strain evidence="16">DSM 217</strain>
    </source>
</reference>
<keyword evidence="6" id="KW-0547">Nucleotide-binding</keyword>
<dbReference type="GO" id="GO:0009399">
    <property type="term" value="P:nitrogen fixation"/>
    <property type="evidence" value="ECO:0007669"/>
    <property type="project" value="InterPro"/>
</dbReference>
<dbReference type="PROSITE" id="PS50109">
    <property type="entry name" value="HIS_KIN"/>
    <property type="match status" value="1"/>
</dbReference>
<evidence type="ECO:0000256" key="9">
    <source>
        <dbReference type="ARBA" id="ARBA00022989"/>
    </source>
</evidence>
<dbReference type="CDD" id="cd00130">
    <property type="entry name" value="PAS"/>
    <property type="match status" value="2"/>
</dbReference>
<feature type="domain" description="PAS" evidence="13">
    <location>
        <begin position="49"/>
        <end position="95"/>
    </location>
</feature>
<dbReference type="InterPro" id="IPR036890">
    <property type="entry name" value="HATPase_C_sf"/>
</dbReference>
<dbReference type="EC" id="2.7.13.3" evidence="3"/>
<evidence type="ECO:0000259" key="14">
    <source>
        <dbReference type="PROSITE" id="PS50113"/>
    </source>
</evidence>
<dbReference type="EMBL" id="FNNZ01000033">
    <property type="protein sequence ID" value="SDX52077.1"/>
    <property type="molecule type" value="Genomic_DNA"/>
</dbReference>
<comment type="subcellular location">
    <subcellularLocation>
        <location evidence="2">Membrane</location>
        <topology evidence="2">Multi-pass membrane protein</topology>
    </subcellularLocation>
</comment>
<dbReference type="GO" id="GO:0007234">
    <property type="term" value="P:osmosensory signaling via phosphorelay pathway"/>
    <property type="evidence" value="ECO:0007669"/>
    <property type="project" value="TreeGrafter"/>
</dbReference>
<dbReference type="RefSeq" id="WP_093037524.1">
    <property type="nucleotide sequence ID" value="NZ_FNNZ01000033.1"/>
</dbReference>
<protein>
    <recommendedName>
        <fullName evidence="3">histidine kinase</fullName>
        <ecNumber evidence="3">2.7.13.3</ecNumber>
    </recommendedName>
</protein>
<organism evidence="15 16">
    <name type="scientific">Thiocapsa roseopersicina</name>
    <dbReference type="NCBI Taxonomy" id="1058"/>
    <lineage>
        <taxon>Bacteria</taxon>
        <taxon>Pseudomonadati</taxon>
        <taxon>Pseudomonadota</taxon>
        <taxon>Gammaproteobacteria</taxon>
        <taxon>Chromatiales</taxon>
        <taxon>Chromatiaceae</taxon>
        <taxon>Thiocapsa</taxon>
    </lineage>
</organism>
<dbReference type="InterPro" id="IPR005467">
    <property type="entry name" value="His_kinase_dom"/>
</dbReference>
<dbReference type="SUPFAM" id="SSF55874">
    <property type="entry name" value="ATPase domain of HSP90 chaperone/DNA topoisomerase II/histidine kinase"/>
    <property type="match status" value="1"/>
</dbReference>
<evidence type="ECO:0000313" key="15">
    <source>
        <dbReference type="EMBL" id="SDX52077.1"/>
    </source>
</evidence>
<dbReference type="SUPFAM" id="SSF55785">
    <property type="entry name" value="PYP-like sensor domain (PAS domain)"/>
    <property type="match status" value="2"/>
</dbReference>
<feature type="domain" description="PAC" evidence="14">
    <location>
        <begin position="120"/>
        <end position="174"/>
    </location>
</feature>
<dbReference type="PROSITE" id="PS50112">
    <property type="entry name" value="PAS"/>
    <property type="match status" value="2"/>
</dbReference>
<keyword evidence="9" id="KW-1133">Transmembrane helix</keyword>
<keyword evidence="11" id="KW-0472">Membrane</keyword>
<dbReference type="Gene3D" id="3.30.450.20">
    <property type="entry name" value="PAS domain"/>
    <property type="match status" value="2"/>
</dbReference>
<dbReference type="SMART" id="SM00387">
    <property type="entry name" value="HATPase_c"/>
    <property type="match status" value="1"/>
</dbReference>
<dbReference type="PRINTS" id="PR00344">
    <property type="entry name" value="BCTRLSENSOR"/>
</dbReference>
<name>A0A1H3CD55_THIRO</name>
<keyword evidence="16" id="KW-1185">Reference proteome</keyword>
<evidence type="ECO:0000256" key="6">
    <source>
        <dbReference type="ARBA" id="ARBA00022741"/>
    </source>
</evidence>
<dbReference type="GO" id="GO:0030295">
    <property type="term" value="F:protein kinase activator activity"/>
    <property type="evidence" value="ECO:0007669"/>
    <property type="project" value="TreeGrafter"/>
</dbReference>
<proteinExistence type="predicted"/>
<dbReference type="AlphaFoldDB" id="A0A1H3CD55"/>
<evidence type="ECO:0000313" key="16">
    <source>
        <dbReference type="Proteomes" id="UP000198816"/>
    </source>
</evidence>
<dbReference type="PANTHER" id="PTHR42878:SF7">
    <property type="entry name" value="SENSOR HISTIDINE KINASE GLRK"/>
    <property type="match status" value="1"/>
</dbReference>
<dbReference type="PROSITE" id="PS50113">
    <property type="entry name" value="PAC"/>
    <property type="match status" value="1"/>
</dbReference>
<evidence type="ECO:0000256" key="2">
    <source>
        <dbReference type="ARBA" id="ARBA00004141"/>
    </source>
</evidence>
<evidence type="ECO:0000256" key="4">
    <source>
        <dbReference type="ARBA" id="ARBA00022679"/>
    </source>
</evidence>
<gene>
    <name evidence="15" type="ORF">SAMN05421783_13310</name>
</gene>
<dbReference type="InterPro" id="IPR050351">
    <property type="entry name" value="BphY/WalK/GraS-like"/>
</dbReference>
<dbReference type="GO" id="GO:0006355">
    <property type="term" value="P:regulation of DNA-templated transcription"/>
    <property type="evidence" value="ECO:0007669"/>
    <property type="project" value="InterPro"/>
</dbReference>
<dbReference type="NCBIfam" id="TIGR02938">
    <property type="entry name" value="nifL_nitrog"/>
    <property type="match status" value="1"/>
</dbReference>
<evidence type="ECO:0000256" key="7">
    <source>
        <dbReference type="ARBA" id="ARBA00022777"/>
    </source>
</evidence>